<dbReference type="PROSITE" id="PS51084">
    <property type="entry name" value="HIT_2"/>
    <property type="match status" value="1"/>
</dbReference>
<dbReference type="Pfam" id="PF01230">
    <property type="entry name" value="HIT"/>
    <property type="match status" value="1"/>
</dbReference>
<organism evidence="3 4">
    <name type="scientific">Actinomadura decatromicini</name>
    <dbReference type="NCBI Taxonomy" id="2604572"/>
    <lineage>
        <taxon>Bacteria</taxon>
        <taxon>Bacillati</taxon>
        <taxon>Actinomycetota</taxon>
        <taxon>Actinomycetes</taxon>
        <taxon>Streptosporangiales</taxon>
        <taxon>Thermomonosporaceae</taxon>
        <taxon>Actinomadura</taxon>
    </lineage>
</organism>
<dbReference type="InterPro" id="IPR036265">
    <property type="entry name" value="HIT-like_sf"/>
</dbReference>
<sequence length="128" mass="13917">MLGESASWYIRLDAYPANPGHVELVTKRHVVSTFDLDGAESAELYGVLCYARNLVEAKVGRPDGWTIGINDGEAAGRSIDHLHVHLIPRHNGDVLDPRGGIRQCAPNCDPDAWTGGDLTAHRDVHLEG</sequence>
<reference evidence="3 4" key="1">
    <citation type="submission" date="2019-08" db="EMBL/GenBank/DDBJ databases">
        <title>Actinomadura sp. nov. CYP1-5 isolated from mountain soil.</title>
        <authorList>
            <person name="Songsumanus A."/>
            <person name="Kuncharoen N."/>
            <person name="Kudo T."/>
            <person name="Yuki M."/>
            <person name="Igarashi Y."/>
            <person name="Tanasupawat S."/>
        </authorList>
    </citation>
    <scope>NUCLEOTIDE SEQUENCE [LARGE SCALE GENOMIC DNA]</scope>
    <source>
        <strain evidence="3 4">CYP1-5</strain>
    </source>
</reference>
<keyword evidence="4" id="KW-1185">Reference proteome</keyword>
<dbReference type="Gene3D" id="3.30.428.10">
    <property type="entry name" value="HIT-like"/>
    <property type="match status" value="1"/>
</dbReference>
<protein>
    <submittedName>
        <fullName evidence="3">HIT domain-containing protein</fullName>
    </submittedName>
</protein>
<dbReference type="PANTHER" id="PTHR42997">
    <property type="entry name" value="HIT FAMILY HYDROLASE"/>
    <property type="match status" value="1"/>
</dbReference>
<dbReference type="SUPFAM" id="SSF54197">
    <property type="entry name" value="HIT-like"/>
    <property type="match status" value="1"/>
</dbReference>
<evidence type="ECO:0000313" key="3">
    <source>
        <dbReference type="EMBL" id="TYK45468.1"/>
    </source>
</evidence>
<proteinExistence type="predicted"/>
<evidence type="ECO:0000256" key="1">
    <source>
        <dbReference type="PROSITE-ProRule" id="PRU00464"/>
    </source>
</evidence>
<comment type="caution">
    <text evidence="3">The sequence shown here is derived from an EMBL/GenBank/DDBJ whole genome shotgun (WGS) entry which is preliminary data.</text>
</comment>
<dbReference type="Proteomes" id="UP000323505">
    <property type="component" value="Unassembled WGS sequence"/>
</dbReference>
<evidence type="ECO:0000259" key="2">
    <source>
        <dbReference type="PROSITE" id="PS51084"/>
    </source>
</evidence>
<dbReference type="EMBL" id="VSRQ01000007">
    <property type="protein sequence ID" value="TYK45468.1"/>
    <property type="molecule type" value="Genomic_DNA"/>
</dbReference>
<name>A0A5D3FC09_9ACTN</name>
<gene>
    <name evidence="3" type="ORF">FXF68_31410</name>
</gene>
<feature type="domain" description="HIT" evidence="2">
    <location>
        <begin position="1"/>
        <end position="96"/>
    </location>
</feature>
<dbReference type="InterPro" id="IPR011146">
    <property type="entry name" value="HIT-like"/>
</dbReference>
<dbReference type="InterPro" id="IPR052908">
    <property type="entry name" value="AP-4-A_phosphorylase"/>
</dbReference>
<dbReference type="AlphaFoldDB" id="A0A5D3FC09"/>
<evidence type="ECO:0000313" key="4">
    <source>
        <dbReference type="Proteomes" id="UP000323505"/>
    </source>
</evidence>
<dbReference type="GO" id="GO:0003824">
    <property type="term" value="F:catalytic activity"/>
    <property type="evidence" value="ECO:0007669"/>
    <property type="project" value="InterPro"/>
</dbReference>
<accession>A0A5D3FC09</accession>
<feature type="short sequence motif" description="Histidine triad motif" evidence="1">
    <location>
        <begin position="81"/>
        <end position="85"/>
    </location>
</feature>
<dbReference type="PANTHER" id="PTHR42997:SF1">
    <property type="entry name" value="AP-4-A PHOSPHORYLASE"/>
    <property type="match status" value="1"/>
</dbReference>